<evidence type="ECO:0000313" key="1">
    <source>
        <dbReference type="EMBL" id="QHX43681.1"/>
    </source>
</evidence>
<accession>A0A6P1Y1S2</accession>
<gene>
    <name evidence="1" type="ORF">GWP43_09805</name>
</gene>
<dbReference type="AlphaFoldDB" id="A0A6P1Y1S2"/>
<dbReference type="RefSeq" id="WP_162663995.1">
    <property type="nucleotide sequence ID" value="NZ_CP048020.1"/>
</dbReference>
<evidence type="ECO:0000313" key="2">
    <source>
        <dbReference type="Proteomes" id="UP000464374"/>
    </source>
</evidence>
<sequence length="154" mass="17286">MPQMSKGGKYIFGWSEIREDGALIFPVPAVGEYKLHQEQYIYIVSGSKQTGGFCVMSEPLLSRSKLNHILKENSRLADRTLKEGELISYKGRKYGWLTLKDNGVRLSESLMQMLDIKTGDKLLAIRSSNIAFTMGAKGSLIQKANEYTGEIEVF</sequence>
<dbReference type="Proteomes" id="UP000464374">
    <property type="component" value="Chromosome"/>
</dbReference>
<protein>
    <submittedName>
        <fullName evidence="1">Uncharacterized protein</fullName>
    </submittedName>
</protein>
<organism evidence="1 2">
    <name type="scientific">Treponema vincentii</name>
    <dbReference type="NCBI Taxonomy" id="69710"/>
    <lineage>
        <taxon>Bacteria</taxon>
        <taxon>Pseudomonadati</taxon>
        <taxon>Spirochaetota</taxon>
        <taxon>Spirochaetia</taxon>
        <taxon>Spirochaetales</taxon>
        <taxon>Treponemataceae</taxon>
        <taxon>Treponema</taxon>
    </lineage>
</organism>
<name>A0A6P1Y1S2_9SPIR</name>
<dbReference type="EMBL" id="CP048020">
    <property type="protein sequence ID" value="QHX43681.1"/>
    <property type="molecule type" value="Genomic_DNA"/>
</dbReference>
<reference evidence="1 2" key="1">
    <citation type="submission" date="2020-01" db="EMBL/GenBank/DDBJ databases">
        <title>Complete genome sequence of a human oral phylogroup 1 Treponema sp. strain ATCC 700766, originally isolated from periodontitis dental plaque.</title>
        <authorList>
            <person name="Chan Y."/>
            <person name="Huo Y.-B."/>
            <person name="Yu X.-L."/>
            <person name="Zeng H."/>
            <person name="Leung W.-K."/>
            <person name="Watt R.M."/>
        </authorList>
    </citation>
    <scope>NUCLEOTIDE SEQUENCE [LARGE SCALE GENOMIC DNA]</scope>
    <source>
        <strain evidence="1 2">OMZ 804</strain>
    </source>
</reference>
<proteinExistence type="predicted"/>
<dbReference type="KEGG" id="trz:GWP43_09805"/>